<proteinExistence type="predicted"/>
<dbReference type="RefSeq" id="WP_209751489.1">
    <property type="nucleotide sequence ID" value="NZ_JBHSMH010000113.1"/>
</dbReference>
<name>A0ABW0M1A0_9BACL</name>
<evidence type="ECO:0000259" key="2">
    <source>
        <dbReference type="SMART" id="SM00481"/>
    </source>
</evidence>
<dbReference type="Pfam" id="PF02811">
    <property type="entry name" value="PHP"/>
    <property type="match status" value="1"/>
</dbReference>
<keyword evidence="4" id="KW-1185">Reference proteome</keyword>
<organism evidence="3 4">
    <name type="scientific">Cohnella suwonensis</name>
    <dbReference type="NCBI Taxonomy" id="696072"/>
    <lineage>
        <taxon>Bacteria</taxon>
        <taxon>Bacillati</taxon>
        <taxon>Bacillota</taxon>
        <taxon>Bacilli</taxon>
        <taxon>Bacillales</taxon>
        <taxon>Paenibacillaceae</taxon>
        <taxon>Cohnella</taxon>
    </lineage>
</organism>
<feature type="region of interest" description="Disordered" evidence="1">
    <location>
        <begin position="1"/>
        <end position="28"/>
    </location>
</feature>
<dbReference type="Gene3D" id="3.20.20.140">
    <property type="entry name" value="Metal-dependent hydrolases"/>
    <property type="match status" value="1"/>
</dbReference>
<protein>
    <submittedName>
        <fullName evidence="3">PHP domain-containing protein</fullName>
    </submittedName>
</protein>
<accession>A0ABW0M1A0</accession>
<evidence type="ECO:0000313" key="4">
    <source>
        <dbReference type="Proteomes" id="UP001596105"/>
    </source>
</evidence>
<dbReference type="SUPFAM" id="SSF89550">
    <property type="entry name" value="PHP domain-like"/>
    <property type="match status" value="1"/>
</dbReference>
<dbReference type="InterPro" id="IPR052018">
    <property type="entry name" value="PHP_domain"/>
</dbReference>
<dbReference type="InterPro" id="IPR003141">
    <property type="entry name" value="Pol/His_phosphatase_N"/>
</dbReference>
<sequence>MRNNPESSKADLHTHTTASDGSHSPSDNVRMAKEAGLAAIAITDHDTIAGVGEAIEAGKRYGIVVVPGIELSTVANGRDIHVLGYGYRIDDADWLRRLELQREARNRRNAAILEALAKLGMPVSAEELAVAAAAGAAGSGSGRRKDGSVGRPHIATAMADKGYVADVREAFDRWIGEGKPAYASEQRISPLEAIDWIHAAGGTAIVAHPGIYGDDELVLSLLESGADGLEAYHSDHGEEEERKYAGWAVARGKLVTGGSDFHGVKNGVAFHGAIGSRTTNMAVVARLLGEA</sequence>
<reference evidence="4" key="1">
    <citation type="journal article" date="2019" name="Int. J. Syst. Evol. Microbiol.">
        <title>The Global Catalogue of Microorganisms (GCM) 10K type strain sequencing project: providing services to taxonomists for standard genome sequencing and annotation.</title>
        <authorList>
            <consortium name="The Broad Institute Genomics Platform"/>
            <consortium name="The Broad Institute Genome Sequencing Center for Infectious Disease"/>
            <person name="Wu L."/>
            <person name="Ma J."/>
        </authorList>
    </citation>
    <scope>NUCLEOTIDE SEQUENCE [LARGE SCALE GENOMIC DNA]</scope>
    <source>
        <strain evidence="4">CCUG 57113</strain>
    </source>
</reference>
<dbReference type="Gene3D" id="1.10.150.650">
    <property type="match status" value="1"/>
</dbReference>
<comment type="caution">
    <text evidence="3">The sequence shown here is derived from an EMBL/GenBank/DDBJ whole genome shotgun (WGS) entry which is preliminary data.</text>
</comment>
<dbReference type="EMBL" id="JBHSMH010000113">
    <property type="protein sequence ID" value="MFC5471904.1"/>
    <property type="molecule type" value="Genomic_DNA"/>
</dbReference>
<dbReference type="PANTHER" id="PTHR42924">
    <property type="entry name" value="EXONUCLEASE"/>
    <property type="match status" value="1"/>
</dbReference>
<dbReference type="SMART" id="SM00481">
    <property type="entry name" value="POLIIIAc"/>
    <property type="match status" value="1"/>
</dbReference>
<dbReference type="CDD" id="cd07438">
    <property type="entry name" value="PHP_HisPPase_AMP"/>
    <property type="match status" value="1"/>
</dbReference>
<feature type="compositionally biased region" description="Polar residues" evidence="1">
    <location>
        <begin position="15"/>
        <end position="27"/>
    </location>
</feature>
<gene>
    <name evidence="3" type="ORF">ACFPPD_24815</name>
</gene>
<evidence type="ECO:0000256" key="1">
    <source>
        <dbReference type="SAM" id="MobiDB-lite"/>
    </source>
</evidence>
<dbReference type="InterPro" id="IPR016195">
    <property type="entry name" value="Pol/histidinol_Pase-like"/>
</dbReference>
<dbReference type="InterPro" id="IPR004013">
    <property type="entry name" value="PHP_dom"/>
</dbReference>
<dbReference type="PANTHER" id="PTHR42924:SF3">
    <property type="entry name" value="POLYMERASE_HISTIDINOL PHOSPHATASE N-TERMINAL DOMAIN-CONTAINING PROTEIN"/>
    <property type="match status" value="1"/>
</dbReference>
<dbReference type="Proteomes" id="UP001596105">
    <property type="component" value="Unassembled WGS sequence"/>
</dbReference>
<feature type="domain" description="Polymerase/histidinol phosphatase N-terminal" evidence="2">
    <location>
        <begin position="10"/>
        <end position="75"/>
    </location>
</feature>
<evidence type="ECO:0000313" key="3">
    <source>
        <dbReference type="EMBL" id="MFC5471904.1"/>
    </source>
</evidence>